<feature type="transmembrane region" description="Helical" evidence="1">
    <location>
        <begin position="209"/>
        <end position="231"/>
    </location>
</feature>
<keyword evidence="3" id="KW-1185">Reference proteome</keyword>
<feature type="transmembrane region" description="Helical" evidence="1">
    <location>
        <begin position="124"/>
        <end position="142"/>
    </location>
</feature>
<reference evidence="2 3" key="1">
    <citation type="submission" date="2015-06" db="EMBL/GenBank/DDBJ databases">
        <title>Draft genome sequence of an Alphaproteobacteria species associated to the Mediterranean sponge Oscarella lobularis.</title>
        <authorList>
            <person name="Jourda C."/>
            <person name="Santini S."/>
            <person name="Claverie J.-M."/>
        </authorList>
    </citation>
    <scope>NUCLEOTIDE SEQUENCE [LARGE SCALE GENOMIC DNA]</scope>
    <source>
        <strain evidence="2">IGS</strain>
    </source>
</reference>
<name>A0A0J9E0F5_9RHOB</name>
<dbReference type="PATRIC" id="fig|1675527.3.peg.1140"/>
<gene>
    <name evidence="2" type="ORF">AIOL_001069</name>
</gene>
<feature type="transmembrane region" description="Helical" evidence="1">
    <location>
        <begin position="185"/>
        <end position="202"/>
    </location>
</feature>
<dbReference type="STRING" id="1675527.AIOL_001069"/>
<dbReference type="RefSeq" id="WP_152912379.1">
    <property type="nucleotide sequence ID" value="NZ_LFTY01000002.1"/>
</dbReference>
<keyword evidence="1" id="KW-0812">Transmembrane</keyword>
<evidence type="ECO:0008006" key="4">
    <source>
        <dbReference type="Google" id="ProtNLM"/>
    </source>
</evidence>
<feature type="transmembrane region" description="Helical" evidence="1">
    <location>
        <begin position="286"/>
        <end position="305"/>
    </location>
</feature>
<feature type="transmembrane region" description="Helical" evidence="1">
    <location>
        <begin position="92"/>
        <end position="112"/>
    </location>
</feature>
<dbReference type="OrthoDB" id="104925at2"/>
<evidence type="ECO:0000256" key="1">
    <source>
        <dbReference type="SAM" id="Phobius"/>
    </source>
</evidence>
<accession>A0A0J9E0F5</accession>
<comment type="caution">
    <text evidence="2">The sequence shown here is derived from an EMBL/GenBank/DDBJ whole genome shotgun (WGS) entry which is preliminary data.</text>
</comment>
<keyword evidence="1" id="KW-0472">Membrane</keyword>
<dbReference type="Proteomes" id="UP000037178">
    <property type="component" value="Unassembled WGS sequence"/>
</dbReference>
<feature type="transmembrane region" description="Helical" evidence="1">
    <location>
        <begin position="261"/>
        <end position="279"/>
    </location>
</feature>
<dbReference type="AlphaFoldDB" id="A0A0J9E0F5"/>
<proteinExistence type="predicted"/>
<organism evidence="2 3">
    <name type="scientific">Candidatus Rhodobacter oscarellae</name>
    <dbReference type="NCBI Taxonomy" id="1675527"/>
    <lineage>
        <taxon>Bacteria</taxon>
        <taxon>Pseudomonadati</taxon>
        <taxon>Pseudomonadota</taxon>
        <taxon>Alphaproteobacteria</taxon>
        <taxon>Rhodobacterales</taxon>
        <taxon>Rhodobacter group</taxon>
        <taxon>Rhodobacter</taxon>
    </lineage>
</organism>
<keyword evidence="1" id="KW-1133">Transmembrane helix</keyword>
<dbReference type="EMBL" id="LFTY01000002">
    <property type="protein sequence ID" value="KMW56117.1"/>
    <property type="molecule type" value="Genomic_DNA"/>
</dbReference>
<feature type="transmembrane region" description="Helical" evidence="1">
    <location>
        <begin position="68"/>
        <end position="85"/>
    </location>
</feature>
<evidence type="ECO:0000313" key="2">
    <source>
        <dbReference type="EMBL" id="KMW56117.1"/>
    </source>
</evidence>
<feature type="transmembrane region" description="Helical" evidence="1">
    <location>
        <begin position="311"/>
        <end position="327"/>
    </location>
</feature>
<evidence type="ECO:0000313" key="3">
    <source>
        <dbReference type="Proteomes" id="UP000037178"/>
    </source>
</evidence>
<sequence length="505" mass="54237">MNKEIAPPTAVLPFLAAFVALLAFLALQDTAFLTAGGNFEYPLDDPYIHLAMAEQMRAGGYGVNAGEYAAAASSPLFPVLLMPFADTEWHRYLPFVWNGIGLVLSALLWGRILSQAGYGTSPSGLLFAVLGPLALHFVGVAFTGMEHSLHLAASLGIVAGLLRFVDRGDVGRLLMFSVLLSPLLRPEGLALAGMAVLVVLSYRRLRPATTLLVLGFLPTVLFAVGLTRLGLDPVPSSVTSKIALPHEASGLAGYFLEKAEALISSANATVLVGVLVLAVGKGRRPLVLAVLVAAVAHVFLGRFGWMDRYEVYILGAVAAGLLAAAAHERRLQILVVIPILYAGSVYAPRTLKLYPDTPRAVFLQQGQMARFAKEHLAEPVAVNDLGKVAWQNPDYVLDLWGLANHEARETRLRRLKPGWVDGLTDARDVKFAMIYETWFPGGLGEDWQRLGDLTATGPAYYLGGTKVSFYVTGPQDPAPYVAKIAAWAEGLPEGAVWRFAEGVSP</sequence>
<protein>
    <recommendedName>
        <fullName evidence="4">Glycosyltransferase RgtA/B/C/D-like domain-containing protein</fullName>
    </recommendedName>
</protein>